<dbReference type="GO" id="GO:0071973">
    <property type="term" value="P:bacterial-type flagellum-dependent cell motility"/>
    <property type="evidence" value="ECO:0007669"/>
    <property type="project" value="TreeGrafter"/>
</dbReference>
<keyword evidence="7" id="KW-0966">Cell projection</keyword>
<dbReference type="InterPro" id="IPR003713">
    <property type="entry name" value="FliS"/>
</dbReference>
<reference evidence="7 8" key="1">
    <citation type="submission" date="2016-06" db="EMBL/GenBank/DDBJ databases">
        <title>Three novel species with peptidoglycan cell walls form the new genus Lacunisphaera gen. nov. in the family Opitutaceae of the verrucomicrobial subdivision 4.</title>
        <authorList>
            <person name="Rast P."/>
            <person name="Gloeckner I."/>
            <person name="Jogler M."/>
            <person name="Boedeker C."/>
            <person name="Jeske O."/>
            <person name="Wiegand S."/>
            <person name="Reinhardt R."/>
            <person name="Schumann P."/>
            <person name="Rohde M."/>
            <person name="Spring S."/>
            <person name="Gloeckner F.O."/>
            <person name="Jogler C."/>
        </authorList>
    </citation>
    <scope>NUCLEOTIDE SEQUENCE [LARGE SCALE GENOMIC DNA]</scope>
    <source>
        <strain evidence="7 8">IG16b</strain>
    </source>
</reference>
<evidence type="ECO:0000313" key="7">
    <source>
        <dbReference type="EMBL" id="AOS45086.1"/>
    </source>
</evidence>
<dbReference type="AlphaFoldDB" id="A0A1D8AW38"/>
<dbReference type="SUPFAM" id="SSF101116">
    <property type="entry name" value="Flagellar export chaperone FliS"/>
    <property type="match status" value="1"/>
</dbReference>
<dbReference type="OrthoDB" id="1524959at2"/>
<evidence type="ECO:0000313" key="8">
    <source>
        <dbReference type="Proteomes" id="UP000095228"/>
    </source>
</evidence>
<sequence>MYAQNYARTYRANSILTASPGQLVLLLFDAALNSLAIARQACDHAPADPRQYEIVNAQLTKAQKIIAELQGTLNLEAGGDFARTMHQLYDYYDRRLVEANLRKQSAPIAEVERLLGEVRNAWSEMLRQQETSVPSPALHHVA</sequence>
<evidence type="ECO:0000256" key="2">
    <source>
        <dbReference type="ARBA" id="ARBA00008787"/>
    </source>
</evidence>
<evidence type="ECO:0000256" key="4">
    <source>
        <dbReference type="ARBA" id="ARBA00022795"/>
    </source>
</evidence>
<dbReference type="NCBIfam" id="TIGR00208">
    <property type="entry name" value="fliS"/>
    <property type="match status" value="1"/>
</dbReference>
<dbReference type="Pfam" id="PF02561">
    <property type="entry name" value="FliS"/>
    <property type="match status" value="1"/>
</dbReference>
<evidence type="ECO:0000256" key="6">
    <source>
        <dbReference type="PIRNR" id="PIRNR039090"/>
    </source>
</evidence>
<organism evidence="7 8">
    <name type="scientific">Lacunisphaera limnophila</name>
    <dbReference type="NCBI Taxonomy" id="1838286"/>
    <lineage>
        <taxon>Bacteria</taxon>
        <taxon>Pseudomonadati</taxon>
        <taxon>Verrucomicrobiota</taxon>
        <taxon>Opitutia</taxon>
        <taxon>Opitutales</taxon>
        <taxon>Opitutaceae</taxon>
        <taxon>Lacunisphaera</taxon>
    </lineage>
</organism>
<name>A0A1D8AW38_9BACT</name>
<dbReference type="GO" id="GO:0044780">
    <property type="term" value="P:bacterial-type flagellum assembly"/>
    <property type="evidence" value="ECO:0007669"/>
    <property type="project" value="InterPro"/>
</dbReference>
<keyword evidence="7" id="KW-0969">Cilium</keyword>
<dbReference type="PANTHER" id="PTHR34773">
    <property type="entry name" value="FLAGELLAR SECRETION CHAPERONE FLIS"/>
    <property type="match status" value="1"/>
</dbReference>
<gene>
    <name evidence="7" type="primary">fliS</name>
    <name evidence="7" type="ORF">Verru16b_02162</name>
</gene>
<evidence type="ECO:0000256" key="3">
    <source>
        <dbReference type="ARBA" id="ARBA00022490"/>
    </source>
</evidence>
<evidence type="ECO:0000256" key="1">
    <source>
        <dbReference type="ARBA" id="ARBA00004514"/>
    </source>
</evidence>
<dbReference type="CDD" id="cd16098">
    <property type="entry name" value="FliS"/>
    <property type="match status" value="1"/>
</dbReference>
<dbReference type="InterPro" id="IPR036584">
    <property type="entry name" value="FliS_sf"/>
</dbReference>
<dbReference type="PANTHER" id="PTHR34773:SF1">
    <property type="entry name" value="FLAGELLAR SECRETION CHAPERONE FLIS"/>
    <property type="match status" value="1"/>
</dbReference>
<dbReference type="EMBL" id="CP016094">
    <property type="protein sequence ID" value="AOS45086.1"/>
    <property type="molecule type" value="Genomic_DNA"/>
</dbReference>
<comment type="similarity">
    <text evidence="2 6">Belongs to the FliS family.</text>
</comment>
<dbReference type="Gene3D" id="1.20.120.340">
    <property type="entry name" value="Flagellar protein FliS"/>
    <property type="match status" value="1"/>
</dbReference>
<dbReference type="STRING" id="1838286.Verru16b_02162"/>
<keyword evidence="7" id="KW-0282">Flagellum</keyword>
<dbReference type="KEGG" id="obg:Verru16b_02162"/>
<dbReference type="GO" id="GO:0005829">
    <property type="term" value="C:cytosol"/>
    <property type="evidence" value="ECO:0007669"/>
    <property type="project" value="UniProtKB-SubCell"/>
</dbReference>
<keyword evidence="5" id="KW-0143">Chaperone</keyword>
<dbReference type="Proteomes" id="UP000095228">
    <property type="component" value="Chromosome"/>
</dbReference>
<keyword evidence="3 6" id="KW-0963">Cytoplasm</keyword>
<evidence type="ECO:0000256" key="5">
    <source>
        <dbReference type="ARBA" id="ARBA00023186"/>
    </source>
</evidence>
<keyword evidence="8" id="KW-1185">Reference proteome</keyword>
<proteinExistence type="inferred from homology"/>
<accession>A0A1D8AW38</accession>
<protein>
    <recommendedName>
        <fullName evidence="6">Flagellar secretion chaperone FliS</fullName>
    </recommendedName>
</protein>
<keyword evidence="4 6" id="KW-1005">Bacterial flagellum biogenesis</keyword>
<comment type="subcellular location">
    <subcellularLocation>
        <location evidence="1 6">Cytoplasm</location>
        <location evidence="1 6">Cytosol</location>
    </subcellularLocation>
</comment>
<dbReference type="PIRSF" id="PIRSF039090">
    <property type="entry name" value="Flis"/>
    <property type="match status" value="1"/>
</dbReference>
<dbReference type="RefSeq" id="WP_069962276.1">
    <property type="nucleotide sequence ID" value="NZ_CP016094.1"/>
</dbReference>